<dbReference type="EMBL" id="KZ150213">
    <property type="protein sequence ID" value="PZC72156.1"/>
    <property type="molecule type" value="Genomic_DNA"/>
</dbReference>
<keyword evidence="11" id="KW-1185">Reference proteome</keyword>
<keyword evidence="6" id="KW-0736">Signalosome</keyword>
<keyword evidence="7" id="KW-0539">Nucleus</keyword>
<dbReference type="InterPro" id="IPR058796">
    <property type="entry name" value="COPS2_C"/>
</dbReference>
<evidence type="ECO:0000256" key="1">
    <source>
        <dbReference type="ARBA" id="ARBA00004123"/>
    </source>
</evidence>
<dbReference type="InterPro" id="IPR050871">
    <property type="entry name" value="26S_Proteasome/COP9_Components"/>
</dbReference>
<protein>
    <recommendedName>
        <fullName evidence="4">COP9 signalosome complex subunit 2</fullName>
    </recommendedName>
</protein>
<feature type="domain" description="PCI" evidence="9">
    <location>
        <begin position="176"/>
        <end position="341"/>
    </location>
</feature>
<dbReference type="Pfam" id="PF25983">
    <property type="entry name" value="COPS2_C"/>
    <property type="match status" value="1"/>
</dbReference>
<evidence type="ECO:0000256" key="7">
    <source>
        <dbReference type="ARBA" id="ARBA00023242"/>
    </source>
</evidence>
<dbReference type="SUPFAM" id="SSF48452">
    <property type="entry name" value="TPR-like"/>
    <property type="match status" value="1"/>
</dbReference>
<evidence type="ECO:0000256" key="4">
    <source>
        <dbReference type="ARBA" id="ARBA00014879"/>
    </source>
</evidence>
<dbReference type="AlphaFoldDB" id="A0A2W1BH65"/>
<comment type="similarity">
    <text evidence="3">Belongs to the CSN2 family.</text>
</comment>
<dbReference type="InterPro" id="IPR000717">
    <property type="entry name" value="PCI_dom"/>
</dbReference>
<name>A0A2W1BH65_HELAM</name>
<evidence type="ECO:0000256" key="6">
    <source>
        <dbReference type="ARBA" id="ARBA00022790"/>
    </source>
</evidence>
<dbReference type="Pfam" id="PF01399">
    <property type="entry name" value="PCI"/>
    <property type="match status" value="1"/>
</dbReference>
<dbReference type="SMART" id="SM00753">
    <property type="entry name" value="PAM"/>
    <property type="match status" value="1"/>
</dbReference>
<keyword evidence="5" id="KW-0963">Cytoplasm</keyword>
<dbReference type="PROSITE" id="PS50250">
    <property type="entry name" value="PCI"/>
    <property type="match status" value="1"/>
</dbReference>
<evidence type="ECO:0000256" key="5">
    <source>
        <dbReference type="ARBA" id="ARBA00022490"/>
    </source>
</evidence>
<gene>
    <name evidence="10" type="primary">HaOG211811</name>
    <name evidence="10" type="ORF">B5X24_HaOG211811</name>
</gene>
<comment type="subcellular location">
    <subcellularLocation>
        <location evidence="2">Cytoplasm</location>
    </subcellularLocation>
    <subcellularLocation>
        <location evidence="1">Nucleus</location>
    </subcellularLocation>
</comment>
<sequence>MSDNDDDYMCEEEEDYGLEYSEDSNSEPDVDLENQYYNSKALKEDEPQAALLSFQKVLELEGGDKGEWGFKALKQMIKINFKLGNFTEMMSRYKQLLTYIKSAVTRNHSEKSINSILDYISTSRNCSLQMELLQDFYETTLEALKDAKNDRLWFKTNTKLGKLYYDRGDFNKLAKILKQLHQSCQAFKNYDESGSPRRTTCLKYLVLANMLMKSGINPFDSQEAKPYKNDPEILAMTNLVMAYQNNDINEFESILKHNRNNIMDDPFIREHIEDLLRNIRTQVLIKLIGPYTRIHIPFISKELNIDEKEVENLLVTCILDNTISGRIDQVNSVLELQSGARGAARYSALDKWTAQLSCLHLALANKMA</sequence>
<dbReference type="InterPro" id="IPR036390">
    <property type="entry name" value="WH_DNA-bd_sf"/>
</dbReference>
<dbReference type="Proteomes" id="UP000249218">
    <property type="component" value="Unassembled WGS sequence"/>
</dbReference>
<evidence type="ECO:0000256" key="2">
    <source>
        <dbReference type="ARBA" id="ARBA00004496"/>
    </source>
</evidence>
<dbReference type="SMART" id="SM00088">
    <property type="entry name" value="PINT"/>
    <property type="match status" value="1"/>
</dbReference>
<evidence type="ECO:0000313" key="10">
    <source>
        <dbReference type="EMBL" id="PZC72156.1"/>
    </source>
</evidence>
<dbReference type="PANTHER" id="PTHR10678">
    <property type="entry name" value="26S PROTEASOME NON-ATPASE REGULATORY SUBUNIT 11/COP9 SIGNALOSOME COMPLEX SUBUNIT 2"/>
    <property type="match status" value="1"/>
</dbReference>
<dbReference type="SUPFAM" id="SSF46785">
    <property type="entry name" value="Winged helix' DNA-binding domain"/>
    <property type="match status" value="1"/>
</dbReference>
<reference evidence="10 11" key="1">
    <citation type="journal article" date="2017" name="BMC Biol.">
        <title>Genomic innovations, transcriptional plasticity and gene loss underlying the evolution and divergence of two highly polyphagous and invasive Helicoverpa pest species.</title>
        <authorList>
            <person name="Pearce S.L."/>
            <person name="Clarke D.F."/>
            <person name="East P.D."/>
            <person name="Elfekih S."/>
            <person name="Gordon K.H."/>
            <person name="Jermiin L.S."/>
            <person name="McGaughran A."/>
            <person name="Oakeshott J.G."/>
            <person name="Papanikolaou A."/>
            <person name="Perera O.P."/>
            <person name="Rane R.V."/>
            <person name="Richards S."/>
            <person name="Tay W.T."/>
            <person name="Walsh T.K."/>
            <person name="Anderson A."/>
            <person name="Anderson C.J."/>
            <person name="Asgari S."/>
            <person name="Board P.G."/>
            <person name="Bretschneider A."/>
            <person name="Campbell P.M."/>
            <person name="Chertemps T."/>
            <person name="Christeller J.T."/>
            <person name="Coppin C.W."/>
            <person name="Downes S.J."/>
            <person name="Duan G."/>
            <person name="Farnsworth C.A."/>
            <person name="Good R.T."/>
            <person name="Han L.B."/>
            <person name="Han Y.C."/>
            <person name="Hatje K."/>
            <person name="Horne I."/>
            <person name="Huang Y.P."/>
            <person name="Hughes D.S."/>
            <person name="Jacquin-Joly E."/>
            <person name="James W."/>
            <person name="Jhangiani S."/>
            <person name="Kollmar M."/>
            <person name="Kuwar S.S."/>
            <person name="Li S."/>
            <person name="Liu N.Y."/>
            <person name="Maibeche M.T."/>
            <person name="Miller J.R."/>
            <person name="Montagne N."/>
            <person name="Perry T."/>
            <person name="Qu J."/>
            <person name="Song S.V."/>
            <person name="Sutton G.G."/>
            <person name="Vogel H."/>
            <person name="Walenz B.P."/>
            <person name="Xu W."/>
            <person name="Zhang H.J."/>
            <person name="Zou Z."/>
            <person name="Batterham P."/>
            <person name="Edwards O.R."/>
            <person name="Feyereisen R."/>
            <person name="Gibbs R.A."/>
            <person name="Heckel D.G."/>
            <person name="McGrath A."/>
            <person name="Robin C."/>
            <person name="Scherer S.E."/>
            <person name="Worley K.C."/>
            <person name="Wu Y.D."/>
        </authorList>
    </citation>
    <scope>NUCLEOTIDE SEQUENCE [LARGE SCALE GENOMIC DNA]</scope>
    <source>
        <strain evidence="10">Harm_GR_Male_#8</strain>
        <tissue evidence="10">Whole organism</tissue>
    </source>
</reference>
<evidence type="ECO:0000256" key="8">
    <source>
        <dbReference type="SAM" id="MobiDB-lite"/>
    </source>
</evidence>
<proteinExistence type="inferred from homology"/>
<organism evidence="10 11">
    <name type="scientific">Helicoverpa armigera</name>
    <name type="common">Cotton bollworm</name>
    <name type="synonym">Heliothis armigera</name>
    <dbReference type="NCBI Taxonomy" id="29058"/>
    <lineage>
        <taxon>Eukaryota</taxon>
        <taxon>Metazoa</taxon>
        <taxon>Ecdysozoa</taxon>
        <taxon>Arthropoda</taxon>
        <taxon>Hexapoda</taxon>
        <taxon>Insecta</taxon>
        <taxon>Pterygota</taxon>
        <taxon>Neoptera</taxon>
        <taxon>Endopterygota</taxon>
        <taxon>Lepidoptera</taxon>
        <taxon>Glossata</taxon>
        <taxon>Ditrysia</taxon>
        <taxon>Noctuoidea</taxon>
        <taxon>Noctuidae</taxon>
        <taxon>Heliothinae</taxon>
        <taxon>Helicoverpa</taxon>
    </lineage>
</organism>
<accession>A0A2W1BH65</accession>
<evidence type="ECO:0000259" key="9">
    <source>
        <dbReference type="PROSITE" id="PS50250"/>
    </source>
</evidence>
<evidence type="ECO:0000256" key="3">
    <source>
        <dbReference type="ARBA" id="ARBA00009318"/>
    </source>
</evidence>
<dbReference type="InterPro" id="IPR011990">
    <property type="entry name" value="TPR-like_helical_dom_sf"/>
</dbReference>
<dbReference type="OrthoDB" id="194139at2759"/>
<feature type="region of interest" description="Disordered" evidence="8">
    <location>
        <begin position="1"/>
        <end position="31"/>
    </location>
</feature>
<dbReference type="Gene3D" id="1.25.40.570">
    <property type="match status" value="2"/>
</dbReference>
<evidence type="ECO:0000313" key="11">
    <source>
        <dbReference type="Proteomes" id="UP000249218"/>
    </source>
</evidence>